<evidence type="ECO:0000313" key="3">
    <source>
        <dbReference type="Proteomes" id="UP000225277"/>
    </source>
</evidence>
<keyword evidence="3" id="KW-1185">Reference proteome</keyword>
<accession>A0A2D3VB61</accession>
<evidence type="ECO:0000313" key="2">
    <source>
        <dbReference type="EMBL" id="CZT24200.1"/>
    </source>
</evidence>
<name>A0A2D3VB61_9PEZI</name>
<dbReference type="RefSeq" id="XP_023630924.1">
    <property type="nucleotide sequence ID" value="XM_023775156.1"/>
</dbReference>
<feature type="region of interest" description="Disordered" evidence="1">
    <location>
        <begin position="1"/>
        <end position="41"/>
    </location>
</feature>
<feature type="compositionally biased region" description="Basic and acidic residues" evidence="1">
    <location>
        <begin position="223"/>
        <end position="233"/>
    </location>
</feature>
<feature type="compositionally biased region" description="Polar residues" evidence="1">
    <location>
        <begin position="301"/>
        <end position="350"/>
    </location>
</feature>
<dbReference type="AlphaFoldDB" id="A0A2D3VB61"/>
<protein>
    <submittedName>
        <fullName evidence="2">Uncharacterized protein</fullName>
    </submittedName>
</protein>
<feature type="region of interest" description="Disordered" evidence="1">
    <location>
        <begin position="299"/>
        <end position="356"/>
    </location>
</feature>
<feature type="region of interest" description="Disordered" evidence="1">
    <location>
        <begin position="136"/>
        <end position="182"/>
    </location>
</feature>
<feature type="compositionally biased region" description="Polar residues" evidence="1">
    <location>
        <begin position="27"/>
        <end position="37"/>
    </location>
</feature>
<sequence>MTTPFRGDPGMEEDDTELASFLRRPSQGETSTNQTYTAAHASTDYEPIMTKGNPYFFATARLKDNLESGRRATSKQISDPSREGTQTFIASAYHFKQGDSIQPDIATDGHHDYTAQDSGQIDPNILQSAEYEASRASYGGKLRPQVGLKRKPVFQSADEGRAHKRPQATPEQHSGNEMSRKQTRGTLVAAGGFVGLFPQQSLGSTLQIQAADTGDMVGQTGMEKQEHDEPDTRKARRQPSRAEVEDLLEMTHEADLRAFRKQMISRNGLTTSGRVKTRPSSVMEALGANDVPVLVPEHEVQSSSVTGPTSNGVPPLQKQNYDDMSNSHASNWDPSSRANGVYTGYSSNEPQPDLRAPSYPITGGTQIPFDHPSRQHQALIGEQRSAATAQFQAASTSGLAQAEEAFTNSLDPFDTDSSNLDSSFDIGLPTDRDQWTGGDFGYGAFNRQSG</sequence>
<reference evidence="2 3" key="1">
    <citation type="submission" date="2016-03" db="EMBL/GenBank/DDBJ databases">
        <authorList>
            <person name="Ploux O."/>
        </authorList>
    </citation>
    <scope>NUCLEOTIDE SEQUENCE [LARGE SCALE GENOMIC DNA]</scope>
    <source>
        <strain evidence="2 3">URUG2</strain>
    </source>
</reference>
<gene>
    <name evidence="2" type="ORF">RCC_09917</name>
</gene>
<dbReference type="Proteomes" id="UP000225277">
    <property type="component" value="Unassembled WGS sequence"/>
</dbReference>
<dbReference type="EMBL" id="FJUY01000020">
    <property type="protein sequence ID" value="CZT24200.1"/>
    <property type="molecule type" value="Genomic_DNA"/>
</dbReference>
<feature type="region of interest" description="Disordered" evidence="1">
    <location>
        <begin position="221"/>
        <end position="242"/>
    </location>
</feature>
<dbReference type="GeneID" id="35604977"/>
<organism evidence="2 3">
    <name type="scientific">Ramularia collo-cygni</name>
    <dbReference type="NCBI Taxonomy" id="112498"/>
    <lineage>
        <taxon>Eukaryota</taxon>
        <taxon>Fungi</taxon>
        <taxon>Dikarya</taxon>
        <taxon>Ascomycota</taxon>
        <taxon>Pezizomycotina</taxon>
        <taxon>Dothideomycetes</taxon>
        <taxon>Dothideomycetidae</taxon>
        <taxon>Mycosphaerellales</taxon>
        <taxon>Mycosphaerellaceae</taxon>
        <taxon>Ramularia</taxon>
    </lineage>
</organism>
<evidence type="ECO:0000256" key="1">
    <source>
        <dbReference type="SAM" id="MobiDB-lite"/>
    </source>
</evidence>
<proteinExistence type="predicted"/>